<dbReference type="SUPFAM" id="SSF47473">
    <property type="entry name" value="EF-hand"/>
    <property type="match status" value="1"/>
</dbReference>
<organism evidence="7 8">
    <name type="scientific">Basidiobolus ranarum</name>
    <dbReference type="NCBI Taxonomy" id="34480"/>
    <lineage>
        <taxon>Eukaryota</taxon>
        <taxon>Fungi</taxon>
        <taxon>Fungi incertae sedis</taxon>
        <taxon>Zoopagomycota</taxon>
        <taxon>Entomophthoromycotina</taxon>
        <taxon>Basidiobolomycetes</taxon>
        <taxon>Basidiobolales</taxon>
        <taxon>Basidiobolaceae</taxon>
        <taxon>Basidiobolus</taxon>
    </lineage>
</organism>
<gene>
    <name evidence="7" type="primary">PDCD6</name>
    <name evidence="7" type="ORF">K7432_010363</name>
</gene>
<keyword evidence="3" id="KW-0479">Metal-binding</keyword>
<keyword evidence="4" id="KW-0677">Repeat</keyword>
<evidence type="ECO:0000259" key="6">
    <source>
        <dbReference type="PROSITE" id="PS50222"/>
    </source>
</evidence>
<dbReference type="InterPro" id="IPR051426">
    <property type="entry name" value="Peflin/Sorcin_CaBP"/>
</dbReference>
<dbReference type="InterPro" id="IPR002048">
    <property type="entry name" value="EF_hand_dom"/>
</dbReference>
<dbReference type="Gene3D" id="1.10.238.10">
    <property type="entry name" value="EF-hand"/>
    <property type="match status" value="1"/>
</dbReference>
<keyword evidence="5" id="KW-0106">Calcium</keyword>
<evidence type="ECO:0000313" key="8">
    <source>
        <dbReference type="Proteomes" id="UP001479436"/>
    </source>
</evidence>
<dbReference type="Pfam" id="PF13499">
    <property type="entry name" value="EF-hand_7"/>
    <property type="match status" value="1"/>
</dbReference>
<name>A0ABR2WNX6_9FUNG</name>
<dbReference type="PANTHER" id="PTHR46212:SF3">
    <property type="entry name" value="GH27120P"/>
    <property type="match status" value="1"/>
</dbReference>
<dbReference type="InterPro" id="IPR011992">
    <property type="entry name" value="EF-hand-dom_pair"/>
</dbReference>
<dbReference type="InterPro" id="IPR018247">
    <property type="entry name" value="EF_Hand_1_Ca_BS"/>
</dbReference>
<keyword evidence="2" id="KW-0963">Cytoplasm</keyword>
<dbReference type="PANTHER" id="PTHR46212">
    <property type="entry name" value="PEFLIN"/>
    <property type="match status" value="1"/>
</dbReference>
<evidence type="ECO:0000256" key="3">
    <source>
        <dbReference type="ARBA" id="ARBA00022723"/>
    </source>
</evidence>
<dbReference type="Pfam" id="PF00036">
    <property type="entry name" value="EF-hand_1"/>
    <property type="match status" value="1"/>
</dbReference>
<dbReference type="PROSITE" id="PS00018">
    <property type="entry name" value="EF_HAND_1"/>
    <property type="match status" value="1"/>
</dbReference>
<feature type="domain" description="EF-hand" evidence="6">
    <location>
        <begin position="81"/>
        <end position="116"/>
    </location>
</feature>
<evidence type="ECO:0000313" key="7">
    <source>
        <dbReference type="EMBL" id="KAK9763195.1"/>
    </source>
</evidence>
<keyword evidence="8" id="KW-1185">Reference proteome</keyword>
<sequence>MIYRDKSGDITADELQMALTNGTEYSTFLVYSYLLMRSNLFIVRLGNWTPFNIETVRLMINLFDRDHNGTINYQEFAGLWRYIEDWQRCFLGFDKDHSGYIDAQELQEALRAFGYNLTPQFISLLIRKYDGRGRGDLSFDNFIQICVTIRSLTESFRRFDTDSDGWILINYEQFLELVLSNR</sequence>
<dbReference type="SMART" id="SM00054">
    <property type="entry name" value="EFh"/>
    <property type="match status" value="4"/>
</dbReference>
<dbReference type="Proteomes" id="UP001479436">
    <property type="component" value="Unassembled WGS sequence"/>
</dbReference>
<proteinExistence type="predicted"/>
<comment type="caution">
    <text evidence="7">The sequence shown here is derived from an EMBL/GenBank/DDBJ whole genome shotgun (WGS) entry which is preliminary data.</text>
</comment>
<reference evidence="7 8" key="1">
    <citation type="submission" date="2023-04" db="EMBL/GenBank/DDBJ databases">
        <title>Genome of Basidiobolus ranarum AG-B5.</title>
        <authorList>
            <person name="Stajich J.E."/>
            <person name="Carter-House D."/>
            <person name="Gryganskyi A."/>
        </authorList>
    </citation>
    <scope>NUCLEOTIDE SEQUENCE [LARGE SCALE GENOMIC DNA]</scope>
    <source>
        <strain evidence="7 8">AG-B5</strain>
    </source>
</reference>
<accession>A0ABR2WNX6</accession>
<dbReference type="EMBL" id="JASJQH010000709">
    <property type="protein sequence ID" value="KAK9763195.1"/>
    <property type="molecule type" value="Genomic_DNA"/>
</dbReference>
<protein>
    <submittedName>
        <fullName evidence="7">Programmed cell death protein 6</fullName>
    </submittedName>
</protein>
<dbReference type="PROSITE" id="PS50222">
    <property type="entry name" value="EF_HAND_2"/>
    <property type="match status" value="1"/>
</dbReference>
<comment type="subcellular location">
    <subcellularLocation>
        <location evidence="1">Cytoplasm</location>
    </subcellularLocation>
</comment>
<evidence type="ECO:0000256" key="1">
    <source>
        <dbReference type="ARBA" id="ARBA00004496"/>
    </source>
</evidence>
<evidence type="ECO:0000256" key="2">
    <source>
        <dbReference type="ARBA" id="ARBA00022490"/>
    </source>
</evidence>
<evidence type="ECO:0000256" key="4">
    <source>
        <dbReference type="ARBA" id="ARBA00022737"/>
    </source>
</evidence>
<evidence type="ECO:0000256" key="5">
    <source>
        <dbReference type="ARBA" id="ARBA00022837"/>
    </source>
</evidence>